<dbReference type="EC" id="1.-.-.-" evidence="18"/>
<comment type="function">
    <text evidence="18">Catalyzes stereospecific hydroxylation of free fatty acids at the C-2 position to produce (R)-2-hydroxy fatty acids, which are building blocks of sphingolipids and glycosphingolipids common in neural tissue and epidermis. Plays an essential role in the synthesis of galactosphingolipids of the myelin sheath. Responsible for the synthesis of sphingolipids and glycosphingolipids involved in the formation of epidermal lamellar bodies critical for skin permeability barrier. Participates in the synthesis of glycosphingolipids and a fraction of type II wax diesters in sebaceous gland, specifically regulating hair follicle homeostasis. Involved in the synthesis of sphingolipids of plasma membrane rafts, controlling lipid raft mobility and trafficking of raft-associated proteins.</text>
</comment>
<dbReference type="InterPro" id="IPR036400">
    <property type="entry name" value="Cyt_B5-like_heme/steroid_sf"/>
</dbReference>
<keyword evidence="5 18" id="KW-0444">Lipid biosynthesis</keyword>
<dbReference type="PANTHER" id="PTHR12863">
    <property type="entry name" value="FATTY ACID HYDROXYLASE"/>
    <property type="match status" value="1"/>
</dbReference>
<comment type="pathway">
    <text evidence="2">Sphingolipid metabolism.</text>
</comment>
<dbReference type="InterPro" id="IPR018506">
    <property type="entry name" value="Cyt_B5_heme-BS"/>
</dbReference>
<feature type="binding site" evidence="19">
    <location>
        <position position="280"/>
    </location>
    <ligand>
        <name>Zn(2+)</name>
        <dbReference type="ChEBI" id="CHEBI:29105"/>
        <label>1</label>
    </ligand>
</feature>
<evidence type="ECO:0000256" key="10">
    <source>
        <dbReference type="ARBA" id="ARBA00022832"/>
    </source>
</evidence>
<dbReference type="GO" id="GO:0006633">
    <property type="term" value="P:fatty acid biosynthetic process"/>
    <property type="evidence" value="ECO:0007669"/>
    <property type="project" value="UniProtKB-KW"/>
</dbReference>
<dbReference type="OrthoDB" id="2204368at2759"/>
<evidence type="ECO:0000256" key="18">
    <source>
        <dbReference type="PIRNR" id="PIRNR005149"/>
    </source>
</evidence>
<evidence type="ECO:0000256" key="16">
    <source>
        <dbReference type="ARBA" id="ARBA00023136"/>
    </source>
</evidence>
<keyword evidence="15 18" id="KW-0443">Lipid metabolism</keyword>
<evidence type="ECO:0000256" key="6">
    <source>
        <dbReference type="ARBA" id="ARBA00022617"/>
    </source>
</evidence>
<dbReference type="PROSITE" id="PS00191">
    <property type="entry name" value="CYTOCHROME_B5_1"/>
    <property type="match status" value="1"/>
</dbReference>
<feature type="transmembrane region" description="Helical" evidence="21">
    <location>
        <begin position="133"/>
        <end position="157"/>
    </location>
</feature>
<feature type="transmembrane region" description="Helical" evidence="21">
    <location>
        <begin position="169"/>
        <end position="190"/>
    </location>
</feature>
<dbReference type="GO" id="GO:0020037">
    <property type="term" value="F:heme binding"/>
    <property type="evidence" value="ECO:0007669"/>
    <property type="project" value="InterPro"/>
</dbReference>
<keyword evidence="11 19" id="KW-0862">Zinc</keyword>
<evidence type="ECO:0000256" key="15">
    <source>
        <dbReference type="ARBA" id="ARBA00023098"/>
    </source>
</evidence>
<evidence type="ECO:0000256" key="17">
    <source>
        <dbReference type="ARBA" id="ARBA00023160"/>
    </source>
</evidence>
<feature type="binding site" description="axial binding residue" evidence="20">
    <location>
        <position position="71"/>
    </location>
    <ligand>
        <name>heme</name>
        <dbReference type="ChEBI" id="CHEBI:30413"/>
    </ligand>
    <ligandPart>
        <name>Fe</name>
        <dbReference type="ChEBI" id="CHEBI:18248"/>
    </ligandPart>
</feature>
<evidence type="ECO:0000256" key="19">
    <source>
        <dbReference type="PIRSR" id="PIRSR005149-1"/>
    </source>
</evidence>
<keyword evidence="7 21" id="KW-0812">Transmembrane</keyword>
<dbReference type="EMBL" id="JACMRX010000004">
    <property type="protein sequence ID" value="KAF7990489.1"/>
    <property type="molecule type" value="Genomic_DNA"/>
</dbReference>
<dbReference type="GO" id="GO:0080132">
    <property type="term" value="F:fatty acid 2-hydroxylase activity"/>
    <property type="evidence" value="ECO:0007669"/>
    <property type="project" value="InterPro"/>
</dbReference>
<evidence type="ECO:0000256" key="11">
    <source>
        <dbReference type="ARBA" id="ARBA00022833"/>
    </source>
</evidence>
<dbReference type="PANTHER" id="PTHR12863:SF1">
    <property type="entry name" value="FATTY ACID 2-HYDROXYLASE"/>
    <property type="match status" value="1"/>
</dbReference>
<feature type="binding site" evidence="19">
    <location>
        <position position="301"/>
    </location>
    <ligand>
        <name>Zn(2+)</name>
        <dbReference type="ChEBI" id="CHEBI:29105"/>
        <label>1</label>
    </ligand>
</feature>
<comment type="caution">
    <text evidence="23">The sequence shown here is derived from an EMBL/GenBank/DDBJ whole genome shotgun (WGS) entry which is preliminary data.</text>
</comment>
<dbReference type="PIRSF" id="PIRSF005149">
    <property type="entry name" value="IPC-B_HD"/>
    <property type="match status" value="1"/>
</dbReference>
<sequence length="335" mass="39368">MIPRTQVEVEEKPTNEVLSNYEQNNNNEFYVKYRGNTYEISKFLKNHPGGSNAFKAYRGLTLDKILDDVPHSKAAYHLFNEFELNNKRAYDDVENLIDWNEPLLGQVGSLANKYWEWVNLPVNRPIRLFKSDLLEILTVTPWYLVPIVWIPISMYFMIYGLMYNVTSPIASSLPLIILAFFWGVLLWTFLEYTLHRKLFHLKPPSQSKILISLHFLIHGLHHKAPFDSRRLLFPPVAAVLLAFVFYNLYKVIFPAAFIDIVASGTMTGYLCYDLIHYYLHHGTPEDKTYLYNLKRYHNYHHFSHHDQGFGISSKLWDYVFGSLIALRQLKRAIIW</sequence>
<evidence type="ECO:0000256" key="9">
    <source>
        <dbReference type="ARBA" id="ARBA00022824"/>
    </source>
</evidence>
<feature type="binding site" evidence="19">
    <location>
        <position position="297"/>
    </location>
    <ligand>
        <name>Zn(2+)</name>
        <dbReference type="ChEBI" id="CHEBI:29105"/>
        <label>1</label>
    </ligand>
</feature>
<protein>
    <recommendedName>
        <fullName evidence="18">Fatty acid 2-hydroxylase</fullName>
        <ecNumber evidence="18">1.-.-.-</ecNumber>
    </recommendedName>
</protein>
<proteinExistence type="inferred from homology"/>
<keyword evidence="14 18" id="KW-0408">Iron</keyword>
<keyword evidence="24" id="KW-1185">Reference proteome</keyword>
<comment type="cofactor">
    <cofactor evidence="18 19">
        <name>Zn(2+)</name>
        <dbReference type="ChEBI" id="CHEBI:29105"/>
    </cofactor>
    <text evidence="18 19">Binds 2 Zn(2+) ions per subunit that likely form a catalytic dimetal center.</text>
</comment>
<organism evidence="23 24">
    <name type="scientific">Aphidius gifuensis</name>
    <name type="common">Parasitoid wasp</name>
    <dbReference type="NCBI Taxonomy" id="684658"/>
    <lineage>
        <taxon>Eukaryota</taxon>
        <taxon>Metazoa</taxon>
        <taxon>Ecdysozoa</taxon>
        <taxon>Arthropoda</taxon>
        <taxon>Hexapoda</taxon>
        <taxon>Insecta</taxon>
        <taxon>Pterygota</taxon>
        <taxon>Neoptera</taxon>
        <taxon>Endopterygota</taxon>
        <taxon>Hymenoptera</taxon>
        <taxon>Apocrita</taxon>
        <taxon>Ichneumonoidea</taxon>
        <taxon>Braconidae</taxon>
        <taxon>Aphidiinae</taxon>
        <taxon>Aphidius</taxon>
    </lineage>
</organism>
<feature type="binding site" evidence="19">
    <location>
        <position position="200"/>
    </location>
    <ligand>
        <name>Zn(2+)</name>
        <dbReference type="ChEBI" id="CHEBI:29105"/>
        <label>1</label>
    </ligand>
</feature>
<accession>A0A834XSI2</accession>
<name>A0A834XSI2_APHGI</name>
<dbReference type="Proteomes" id="UP000639338">
    <property type="component" value="Unassembled WGS sequence"/>
</dbReference>
<dbReference type="InterPro" id="IPR014430">
    <property type="entry name" value="Scs7"/>
</dbReference>
<comment type="pathway">
    <text evidence="3">Lipid metabolism.</text>
</comment>
<evidence type="ECO:0000256" key="3">
    <source>
        <dbReference type="ARBA" id="ARBA00005189"/>
    </source>
</evidence>
<keyword evidence="12 21" id="KW-1133">Transmembrane helix</keyword>
<dbReference type="InterPro" id="IPR001199">
    <property type="entry name" value="Cyt_B5-like_heme/steroid-bd"/>
</dbReference>
<dbReference type="Pfam" id="PF00173">
    <property type="entry name" value="Cyt-b5"/>
    <property type="match status" value="1"/>
</dbReference>
<evidence type="ECO:0000256" key="21">
    <source>
        <dbReference type="SAM" id="Phobius"/>
    </source>
</evidence>
<keyword evidence="13 18" id="KW-0560">Oxidoreductase</keyword>
<feature type="binding site" evidence="19">
    <location>
        <position position="195"/>
    </location>
    <ligand>
        <name>Zn(2+)</name>
        <dbReference type="ChEBI" id="CHEBI:29105"/>
        <label>1</label>
    </ligand>
</feature>
<comment type="cofactor">
    <cofactor evidence="20">
        <name>Fe cation</name>
        <dbReference type="ChEBI" id="CHEBI:24875"/>
    </cofactor>
</comment>
<evidence type="ECO:0000313" key="24">
    <source>
        <dbReference type="Proteomes" id="UP000639338"/>
    </source>
</evidence>
<evidence type="ECO:0000256" key="8">
    <source>
        <dbReference type="ARBA" id="ARBA00022723"/>
    </source>
</evidence>
<evidence type="ECO:0000256" key="20">
    <source>
        <dbReference type="PIRSR" id="PIRSR005149-50"/>
    </source>
</evidence>
<keyword evidence="17 18" id="KW-0275">Fatty acid biosynthesis</keyword>
<keyword evidence="8 18" id="KW-0479">Metal-binding</keyword>
<evidence type="ECO:0000256" key="4">
    <source>
        <dbReference type="ARBA" id="ARBA00005747"/>
    </source>
</evidence>
<feature type="transmembrane region" description="Helical" evidence="21">
    <location>
        <begin position="231"/>
        <end position="249"/>
    </location>
</feature>
<comment type="similarity">
    <text evidence="4 18">Belongs to the sterol desaturase family. SCS7 subfamily.</text>
</comment>
<evidence type="ECO:0000256" key="5">
    <source>
        <dbReference type="ARBA" id="ARBA00022516"/>
    </source>
</evidence>
<dbReference type="GO" id="GO:0005789">
    <property type="term" value="C:endoplasmic reticulum membrane"/>
    <property type="evidence" value="ECO:0007669"/>
    <property type="project" value="UniProtKB-SubCell"/>
</dbReference>
<evidence type="ECO:0000256" key="12">
    <source>
        <dbReference type="ARBA" id="ARBA00022989"/>
    </source>
</evidence>
<feature type="binding site" evidence="19">
    <location>
        <position position="276"/>
    </location>
    <ligand>
        <name>Zn(2+)</name>
        <dbReference type="ChEBI" id="CHEBI:29105"/>
        <label>1</label>
    </ligand>
</feature>
<keyword evidence="9 18" id="KW-0256">Endoplasmic reticulum</keyword>
<dbReference type="AlphaFoldDB" id="A0A834XSI2"/>
<feature type="binding site" evidence="19">
    <location>
        <position position="218"/>
    </location>
    <ligand>
        <name>Zn(2+)</name>
        <dbReference type="ChEBI" id="CHEBI:29105"/>
        <label>1</label>
    </ligand>
</feature>
<dbReference type="SUPFAM" id="SSF55856">
    <property type="entry name" value="Cytochrome b5-like heme/steroid binding domain"/>
    <property type="match status" value="1"/>
</dbReference>
<feature type="binding site" description="axial binding residue" evidence="20">
    <location>
        <position position="47"/>
    </location>
    <ligand>
        <name>heme</name>
        <dbReference type="ChEBI" id="CHEBI:30413"/>
    </ligand>
    <ligandPart>
        <name>Fe</name>
        <dbReference type="ChEBI" id="CHEBI:18248"/>
    </ligandPart>
</feature>
<dbReference type="Gene3D" id="3.10.120.10">
    <property type="entry name" value="Cytochrome b5-like heme/steroid binding domain"/>
    <property type="match status" value="1"/>
</dbReference>
<evidence type="ECO:0000256" key="1">
    <source>
        <dbReference type="ARBA" id="ARBA00004477"/>
    </source>
</evidence>
<reference evidence="23 24" key="1">
    <citation type="submission" date="2020-08" db="EMBL/GenBank/DDBJ databases">
        <title>Aphidius gifuensis genome sequencing and assembly.</title>
        <authorList>
            <person name="Du Z."/>
        </authorList>
    </citation>
    <scope>NUCLEOTIDE SEQUENCE [LARGE SCALE GENOMIC DNA]</scope>
    <source>
        <strain evidence="23">YNYX2018</strain>
        <tissue evidence="23">Adults</tissue>
    </source>
</reference>
<dbReference type="PROSITE" id="PS50255">
    <property type="entry name" value="CYTOCHROME_B5_2"/>
    <property type="match status" value="1"/>
</dbReference>
<dbReference type="InterPro" id="IPR006694">
    <property type="entry name" value="Fatty_acid_hydroxylase"/>
</dbReference>
<comment type="subcellular location">
    <subcellularLocation>
        <location evidence="1">Endoplasmic reticulum membrane</location>
        <topology evidence="1">Multi-pass membrane protein</topology>
    </subcellularLocation>
</comment>
<gene>
    <name evidence="23" type="ORF">HCN44_000294</name>
</gene>
<dbReference type="Pfam" id="PF04116">
    <property type="entry name" value="FA_hydroxylase"/>
    <property type="match status" value="1"/>
</dbReference>
<evidence type="ECO:0000313" key="23">
    <source>
        <dbReference type="EMBL" id="KAF7990489.1"/>
    </source>
</evidence>
<feature type="binding site" evidence="19">
    <location>
        <position position="221"/>
    </location>
    <ligand>
        <name>Zn(2+)</name>
        <dbReference type="ChEBI" id="CHEBI:29105"/>
        <label>1</label>
    </ligand>
</feature>
<evidence type="ECO:0000256" key="13">
    <source>
        <dbReference type="ARBA" id="ARBA00023002"/>
    </source>
</evidence>
<feature type="binding site" evidence="19">
    <location>
        <position position="222"/>
    </location>
    <ligand>
        <name>Zn(2+)</name>
        <dbReference type="ChEBI" id="CHEBI:29105"/>
        <label>1</label>
    </ligand>
</feature>
<evidence type="ECO:0000256" key="14">
    <source>
        <dbReference type="ARBA" id="ARBA00023004"/>
    </source>
</evidence>
<feature type="binding site" evidence="19">
    <location>
        <position position="300"/>
    </location>
    <ligand>
        <name>Zn(2+)</name>
        <dbReference type="ChEBI" id="CHEBI:29105"/>
        <label>1</label>
    </ligand>
</feature>
<dbReference type="GO" id="GO:0005506">
    <property type="term" value="F:iron ion binding"/>
    <property type="evidence" value="ECO:0007669"/>
    <property type="project" value="UniProtKB-UniRule"/>
</dbReference>
<keyword evidence="16 18" id="KW-0472">Membrane</keyword>
<keyword evidence="6 20" id="KW-0349">Heme</keyword>
<evidence type="ECO:0000256" key="7">
    <source>
        <dbReference type="ARBA" id="ARBA00022692"/>
    </source>
</evidence>
<evidence type="ECO:0000256" key="2">
    <source>
        <dbReference type="ARBA" id="ARBA00004991"/>
    </source>
</evidence>
<feature type="domain" description="Cytochrome b5 heme-binding" evidence="22">
    <location>
        <begin position="10"/>
        <end position="88"/>
    </location>
</feature>
<evidence type="ECO:0000259" key="22">
    <source>
        <dbReference type="PROSITE" id="PS50255"/>
    </source>
</evidence>
<keyword evidence="10 18" id="KW-0276">Fatty acid metabolism</keyword>